<keyword evidence="1" id="KW-0378">Hydrolase</keyword>
<evidence type="ECO:0000313" key="4">
    <source>
        <dbReference type="Proteomes" id="UP000331127"/>
    </source>
</evidence>
<dbReference type="PANTHER" id="PTHR48081:SF8">
    <property type="entry name" value="ALPHA_BETA HYDROLASE FOLD-3 DOMAIN-CONTAINING PROTEIN-RELATED"/>
    <property type="match status" value="1"/>
</dbReference>
<evidence type="ECO:0000259" key="2">
    <source>
        <dbReference type="Pfam" id="PF07859"/>
    </source>
</evidence>
<dbReference type="InterPro" id="IPR050300">
    <property type="entry name" value="GDXG_lipolytic_enzyme"/>
</dbReference>
<reference evidence="3 4" key="1">
    <citation type="submission" date="2019-10" db="EMBL/GenBank/DDBJ databases">
        <title>Whole genome shotgun sequence of Acrocarpospora macrocephala NBRC 16266.</title>
        <authorList>
            <person name="Ichikawa N."/>
            <person name="Kimura A."/>
            <person name="Kitahashi Y."/>
            <person name="Komaki H."/>
            <person name="Oguchi A."/>
        </authorList>
    </citation>
    <scope>NUCLEOTIDE SEQUENCE [LARGE SCALE GENOMIC DNA]</scope>
    <source>
        <strain evidence="3 4">NBRC 16266</strain>
    </source>
</reference>
<protein>
    <submittedName>
        <fullName evidence="3">Esterase</fullName>
    </submittedName>
</protein>
<dbReference type="PANTHER" id="PTHR48081">
    <property type="entry name" value="AB HYDROLASE SUPERFAMILY PROTEIN C4A8.06C"/>
    <property type="match status" value="1"/>
</dbReference>
<dbReference type="Gene3D" id="3.40.50.1820">
    <property type="entry name" value="alpha/beta hydrolase"/>
    <property type="match status" value="1"/>
</dbReference>
<gene>
    <name evidence="3" type="ORF">Amac_062780</name>
</gene>
<dbReference type="EMBL" id="BLAE01000038">
    <property type="protein sequence ID" value="GES12681.1"/>
    <property type="molecule type" value="Genomic_DNA"/>
</dbReference>
<sequence length="334" mass="35165">MSAARNTIDIQEPIMTVPTPPPFDPELAAALTVMADFIPPSLTMETLPALRDASFMPEEDFTRGGAIDVTELTVPGPAGEPDISLLVLRPAGETGPVPALYNIHGGGMIMGTNRLIPTEMLDMVVELKLAVVSVEYRLAPEHPHPAPVEDCYAGLVWTAKHADEIGVDPGRIVVAGASAGGGLAAAVALLARDRGGPALIGQLLICPMLDDRNDTVSSHQMAGLGVWDRTSNDTGWTALLGDRRGGPDVSPYAAPARATDLSGLPPTFVDVGSAETFRDEDVAYATGIWQSGGVAELHVWPGGFHGFDMMAPQAAISQEAKAARLRWLRRILGA</sequence>
<organism evidence="3 4">
    <name type="scientific">Acrocarpospora macrocephala</name>
    <dbReference type="NCBI Taxonomy" id="150177"/>
    <lineage>
        <taxon>Bacteria</taxon>
        <taxon>Bacillati</taxon>
        <taxon>Actinomycetota</taxon>
        <taxon>Actinomycetes</taxon>
        <taxon>Streptosporangiales</taxon>
        <taxon>Streptosporangiaceae</taxon>
        <taxon>Acrocarpospora</taxon>
    </lineage>
</organism>
<dbReference type="Pfam" id="PF07859">
    <property type="entry name" value="Abhydrolase_3"/>
    <property type="match status" value="1"/>
</dbReference>
<dbReference type="InterPro" id="IPR029058">
    <property type="entry name" value="AB_hydrolase_fold"/>
</dbReference>
<dbReference type="InterPro" id="IPR013094">
    <property type="entry name" value="AB_hydrolase_3"/>
</dbReference>
<accession>A0A5M3WZC6</accession>
<keyword evidence="4" id="KW-1185">Reference proteome</keyword>
<dbReference type="SUPFAM" id="SSF53474">
    <property type="entry name" value="alpha/beta-Hydrolases"/>
    <property type="match status" value="1"/>
</dbReference>
<feature type="domain" description="Alpha/beta hydrolase fold-3" evidence="2">
    <location>
        <begin position="102"/>
        <end position="308"/>
    </location>
</feature>
<evidence type="ECO:0000256" key="1">
    <source>
        <dbReference type="ARBA" id="ARBA00022801"/>
    </source>
</evidence>
<evidence type="ECO:0000313" key="3">
    <source>
        <dbReference type="EMBL" id="GES12681.1"/>
    </source>
</evidence>
<dbReference type="Proteomes" id="UP000331127">
    <property type="component" value="Unassembled WGS sequence"/>
</dbReference>
<dbReference type="GO" id="GO:0016787">
    <property type="term" value="F:hydrolase activity"/>
    <property type="evidence" value="ECO:0007669"/>
    <property type="project" value="UniProtKB-KW"/>
</dbReference>
<dbReference type="AlphaFoldDB" id="A0A5M3WZC6"/>
<proteinExistence type="predicted"/>
<name>A0A5M3WZC6_9ACTN</name>
<comment type="caution">
    <text evidence="3">The sequence shown here is derived from an EMBL/GenBank/DDBJ whole genome shotgun (WGS) entry which is preliminary data.</text>
</comment>